<dbReference type="Pfam" id="PF02737">
    <property type="entry name" value="3HCDH_N"/>
    <property type="match status" value="1"/>
</dbReference>
<dbReference type="PROSITE" id="PS00067">
    <property type="entry name" value="3HCDH"/>
    <property type="match status" value="1"/>
</dbReference>
<proteinExistence type="inferred from homology"/>
<dbReference type="EMBL" id="SUPL01000002">
    <property type="protein sequence ID" value="TJY37128.1"/>
    <property type="molecule type" value="Genomic_DNA"/>
</dbReference>
<dbReference type="FunFam" id="3.40.50.720:FF:000009">
    <property type="entry name" value="Fatty oxidation complex, alpha subunit"/>
    <property type="match status" value="1"/>
</dbReference>
<evidence type="ECO:0000259" key="4">
    <source>
        <dbReference type="Pfam" id="PF02737"/>
    </source>
</evidence>
<dbReference type="AlphaFoldDB" id="A0A4U0EYY3"/>
<dbReference type="GO" id="GO:0008691">
    <property type="term" value="F:3-hydroxybutyryl-CoA dehydrogenase activity"/>
    <property type="evidence" value="ECO:0007669"/>
    <property type="project" value="TreeGrafter"/>
</dbReference>
<dbReference type="SUPFAM" id="SSF51735">
    <property type="entry name" value="NAD(P)-binding Rossmann-fold domains"/>
    <property type="match status" value="1"/>
</dbReference>
<feature type="domain" description="3-hydroxyacyl-CoA dehydrogenase C-terminal" evidence="3">
    <location>
        <begin position="183"/>
        <end position="280"/>
    </location>
</feature>
<evidence type="ECO:0000256" key="2">
    <source>
        <dbReference type="ARBA" id="ARBA00023002"/>
    </source>
</evidence>
<dbReference type="PANTHER" id="PTHR48075:SF5">
    <property type="entry name" value="3-HYDROXYBUTYRYL-COA DEHYDROGENASE"/>
    <property type="match status" value="1"/>
</dbReference>
<evidence type="ECO:0000259" key="3">
    <source>
        <dbReference type="Pfam" id="PF00725"/>
    </source>
</evidence>
<dbReference type="Gene3D" id="1.10.1040.10">
    <property type="entry name" value="N-(1-d-carboxylethyl)-l-norvaline Dehydrogenase, domain 2"/>
    <property type="match status" value="2"/>
</dbReference>
<dbReference type="InterPro" id="IPR008927">
    <property type="entry name" value="6-PGluconate_DH-like_C_sf"/>
</dbReference>
<evidence type="ECO:0000256" key="1">
    <source>
        <dbReference type="ARBA" id="ARBA00009463"/>
    </source>
</evidence>
<dbReference type="PANTHER" id="PTHR48075">
    <property type="entry name" value="3-HYDROXYACYL-COA DEHYDROGENASE FAMILY PROTEIN"/>
    <property type="match status" value="1"/>
</dbReference>
<gene>
    <name evidence="5" type="ORF">E5167_04050</name>
</gene>
<accession>A0A4U0EYY3</accession>
<dbReference type="Pfam" id="PF00725">
    <property type="entry name" value="3HCDH"/>
    <property type="match status" value="2"/>
</dbReference>
<comment type="similarity">
    <text evidence="1">Belongs to the 3-hydroxyacyl-CoA dehydrogenase family.</text>
</comment>
<dbReference type="InterPro" id="IPR013328">
    <property type="entry name" value="6PGD_dom2"/>
</dbReference>
<dbReference type="Gene3D" id="3.40.50.720">
    <property type="entry name" value="NAD(P)-binding Rossmann-like Domain"/>
    <property type="match status" value="1"/>
</dbReference>
<name>A0A4U0EYY3_9FLAO</name>
<protein>
    <submittedName>
        <fullName evidence="5">3-hydroxybutyryl-CoA dehydrogenase</fullName>
    </submittedName>
</protein>
<keyword evidence="2" id="KW-0560">Oxidoreductase</keyword>
<evidence type="ECO:0000313" key="6">
    <source>
        <dbReference type="Proteomes" id="UP000307657"/>
    </source>
</evidence>
<evidence type="ECO:0000313" key="5">
    <source>
        <dbReference type="EMBL" id="TJY37128.1"/>
    </source>
</evidence>
<dbReference type="InterPro" id="IPR006108">
    <property type="entry name" value="3HC_DH_C"/>
</dbReference>
<dbReference type="InterPro" id="IPR006180">
    <property type="entry name" value="3-OHacyl-CoA_DH_CS"/>
</dbReference>
<dbReference type="SUPFAM" id="SSF48179">
    <property type="entry name" value="6-phosphogluconate dehydrogenase C-terminal domain-like"/>
    <property type="match status" value="2"/>
</dbReference>
<dbReference type="OrthoDB" id="9771883at2"/>
<keyword evidence="6" id="KW-1185">Reference proteome</keyword>
<dbReference type="Proteomes" id="UP000307657">
    <property type="component" value="Unassembled WGS sequence"/>
</dbReference>
<dbReference type="GO" id="GO:0070403">
    <property type="term" value="F:NAD+ binding"/>
    <property type="evidence" value="ECO:0007669"/>
    <property type="project" value="InterPro"/>
</dbReference>
<dbReference type="RefSeq" id="WP_136841310.1">
    <property type="nucleotide sequence ID" value="NZ_SUPL01000002.1"/>
</dbReference>
<dbReference type="InterPro" id="IPR036291">
    <property type="entry name" value="NAD(P)-bd_dom_sf"/>
</dbReference>
<sequence>MNVGIIGSGTMGSGIAQVAATSGCKVKLYDTNQAALDKAKVALDKILNRLIEKGRIDETEKSRIQSNIEYVDSLKDLSDADLTIEAIVENLDIKKKVFSELETYVSNDCIIASNTSSLSIASIASSLKNPERCIGIHFFNPAPLMKLVEVIPAIQTSKETLEKSVQIISDWKKVVAVAKDTPGFIVNRVARPFYGESLRIYEEGIADFATIDWSLKTLGGFRMGPFELMDFIGNDVNYTVTETVFTAFYFDPRYKPAFTQKRFAEAGYLGRKSGKGYYYYDENGKKIENSDVTLSAVEESLKEQIFNRVLVMLINEAADALFLNIASAEDIDNAMTKGVNYPKGLLAWADDKGIDWCVSTMDELYDEYHEDRYRCSPLLRKMNREQRTFF</sequence>
<organism evidence="5 6">
    <name type="scientific">Pontimicrobium aquaticum</name>
    <dbReference type="NCBI Taxonomy" id="2565367"/>
    <lineage>
        <taxon>Bacteria</taxon>
        <taxon>Pseudomonadati</taxon>
        <taxon>Bacteroidota</taxon>
        <taxon>Flavobacteriia</taxon>
        <taxon>Flavobacteriales</taxon>
        <taxon>Flavobacteriaceae</taxon>
        <taxon>Pontimicrobium</taxon>
    </lineage>
</organism>
<feature type="domain" description="3-hydroxyacyl-CoA dehydrogenase C-terminal" evidence="3">
    <location>
        <begin position="305"/>
        <end position="387"/>
    </location>
</feature>
<comment type="caution">
    <text evidence="5">The sequence shown here is derived from an EMBL/GenBank/DDBJ whole genome shotgun (WGS) entry which is preliminary data.</text>
</comment>
<reference evidence="5 6" key="1">
    <citation type="submission" date="2019-04" db="EMBL/GenBank/DDBJ databases">
        <title>Lacinutrix sp. nov., isolated from marine water.</title>
        <authorList>
            <person name="Kim W."/>
        </authorList>
    </citation>
    <scope>NUCLEOTIDE SEQUENCE [LARGE SCALE GENOMIC DNA]</scope>
    <source>
        <strain evidence="5 6">CAU 1491</strain>
    </source>
</reference>
<dbReference type="GO" id="GO:0006635">
    <property type="term" value="P:fatty acid beta-oxidation"/>
    <property type="evidence" value="ECO:0007669"/>
    <property type="project" value="TreeGrafter"/>
</dbReference>
<dbReference type="InterPro" id="IPR006176">
    <property type="entry name" value="3-OHacyl-CoA_DH_NAD-bd"/>
</dbReference>
<feature type="domain" description="3-hydroxyacyl-CoA dehydrogenase NAD binding" evidence="4">
    <location>
        <begin position="2"/>
        <end position="181"/>
    </location>
</feature>